<accession>L8PUF1</accession>
<dbReference type="Proteomes" id="UP000011205">
    <property type="component" value="Unassembled WGS sequence"/>
</dbReference>
<comment type="caution">
    <text evidence="1">The sequence shown here is derived from an EMBL/GenBank/DDBJ whole genome shotgun (WGS) entry which is preliminary data.</text>
</comment>
<evidence type="ECO:0000313" key="2">
    <source>
        <dbReference type="Proteomes" id="UP000011205"/>
    </source>
</evidence>
<organism evidence="1 2">
    <name type="scientific">Streptomyces viridochromogenes Tue57</name>
    <dbReference type="NCBI Taxonomy" id="1160705"/>
    <lineage>
        <taxon>Bacteria</taxon>
        <taxon>Bacillati</taxon>
        <taxon>Actinomycetota</taxon>
        <taxon>Actinomycetes</taxon>
        <taxon>Kitasatosporales</taxon>
        <taxon>Streptomycetaceae</taxon>
        <taxon>Streptomyces</taxon>
    </lineage>
</organism>
<evidence type="ECO:0000313" key="1">
    <source>
        <dbReference type="EMBL" id="ELS59037.1"/>
    </source>
</evidence>
<name>L8PUF1_STRVR</name>
<proteinExistence type="predicted"/>
<reference evidence="1 2" key="1">
    <citation type="journal article" date="2013" name="Genome Announc.">
        <title>Draft Genome Sequence of Streptomyces viridochromogenes Strain Tu57, Producer of Avilamycin.</title>
        <authorList>
            <person name="Gruning B.A."/>
            <person name="Erxleben A."/>
            <person name="Hahnlein A."/>
            <person name="Gunther S."/>
        </authorList>
    </citation>
    <scope>NUCLEOTIDE SEQUENCE [LARGE SCALE GENOMIC DNA]</scope>
    <source>
        <strain evidence="1 2">Tue57</strain>
    </source>
</reference>
<dbReference type="EMBL" id="AMLP01000001">
    <property type="protein sequence ID" value="ELS59037.1"/>
    <property type="molecule type" value="Genomic_DNA"/>
</dbReference>
<dbReference type="AlphaFoldDB" id="L8PUF1"/>
<gene>
    <name evidence="1" type="ORF">STVIR_0031</name>
</gene>
<dbReference type="PATRIC" id="fig|1160705.3.peg.30"/>
<protein>
    <submittedName>
        <fullName evidence="1">Uncharacterized protein</fullName>
    </submittedName>
</protein>
<sequence>MDSVPTRYGDTAFRSRLQAVWAPARHNRLFAMPDLGEPFTDAERGLMDGPEDDLR</sequence>